<gene>
    <name evidence="1" type="ORF">PM001_LOCUS12212</name>
</gene>
<comment type="caution">
    <text evidence="1">The sequence shown here is derived from an EMBL/GenBank/DDBJ whole genome shotgun (WGS) entry which is preliminary data.</text>
</comment>
<evidence type="ECO:0008006" key="3">
    <source>
        <dbReference type="Google" id="ProtNLM"/>
    </source>
</evidence>
<evidence type="ECO:0000313" key="2">
    <source>
        <dbReference type="Proteomes" id="UP001162060"/>
    </source>
</evidence>
<organism evidence="1 2">
    <name type="scientific">Peronospora matthiolae</name>
    <dbReference type="NCBI Taxonomy" id="2874970"/>
    <lineage>
        <taxon>Eukaryota</taxon>
        <taxon>Sar</taxon>
        <taxon>Stramenopiles</taxon>
        <taxon>Oomycota</taxon>
        <taxon>Peronosporomycetes</taxon>
        <taxon>Peronosporales</taxon>
        <taxon>Peronosporaceae</taxon>
        <taxon>Peronospora</taxon>
    </lineage>
</organism>
<dbReference type="AlphaFoldDB" id="A0AAV1TZS4"/>
<name>A0AAV1TZS4_9STRA</name>
<reference evidence="1" key="1">
    <citation type="submission" date="2024-01" db="EMBL/GenBank/DDBJ databases">
        <authorList>
            <person name="Webb A."/>
        </authorList>
    </citation>
    <scope>NUCLEOTIDE SEQUENCE</scope>
    <source>
        <strain evidence="1">Pm1</strain>
    </source>
</reference>
<accession>A0AAV1TZS4</accession>
<dbReference type="Proteomes" id="UP001162060">
    <property type="component" value="Unassembled WGS sequence"/>
</dbReference>
<protein>
    <recommendedName>
        <fullName evidence="3">FLZ-type domain-containing protein</fullName>
    </recommendedName>
</protein>
<sequence>MALTPHLERKKAFRVIGDHEAPKKHRSANESHFGFASRLFTIFFKREPFADIPQSKSWSGQPNTAPVENFTRHSSVQTIAVTGSNSTVIEMIARYTADDDKSDSGWRKRQAHCVNCGRLFFVSLSTLNCDTGPFCSLDCRSTFEYVDHLEKLLAGHMLGGSIGSSSSSNEDDCAVEELNVDNLLKDLQAERTSN</sequence>
<dbReference type="EMBL" id="CAKLBY020000106">
    <property type="protein sequence ID" value="CAK7927062.1"/>
    <property type="molecule type" value="Genomic_DNA"/>
</dbReference>
<proteinExistence type="predicted"/>
<evidence type="ECO:0000313" key="1">
    <source>
        <dbReference type="EMBL" id="CAK7927062.1"/>
    </source>
</evidence>